<proteinExistence type="predicted"/>
<dbReference type="AlphaFoldDB" id="A0A4R0PPX1"/>
<protein>
    <submittedName>
        <fullName evidence="1">Uncharacterized protein</fullName>
    </submittedName>
</protein>
<gene>
    <name evidence="1" type="ORF">EZ456_19765</name>
</gene>
<evidence type="ECO:0000313" key="1">
    <source>
        <dbReference type="EMBL" id="TCD20384.1"/>
    </source>
</evidence>
<dbReference type="OrthoDB" id="9945798at2"/>
<sequence length="311" mass="34475">MKIKTLQDLSDNFEVLSRTEEKETLGGVNLISAYDGNIYDLDMSYAGYINSPFSDTDPFNLGGSFSYVVDDGYGTPITISVNESDWGSNAYGPNRFTLLYVGLDFDINASSTDKFYYDNVTGYTFSANLFRSMQVGGGYEYESLPDITVSDNDMGEYSGYTIFQSQLQKYLNYDDLTGAYYDYSQINSTATHYDADYVGMTAAGYEQQAINAQIARDNANRASSNDMSGLMNHLNGSKLYAAQKAWTDNPMNHGVPFDYAAYANSSQPITVLNISGPGGGAFALKDFYLHLKDQLGVLGYDYLMKMLHRIP</sequence>
<reference evidence="1 2" key="1">
    <citation type="submission" date="2019-02" db="EMBL/GenBank/DDBJ databases">
        <title>Pedobacter sp. RP-3-21 sp. nov., isolated from Arctic soil.</title>
        <authorList>
            <person name="Dahal R.H."/>
        </authorList>
    </citation>
    <scope>NUCLEOTIDE SEQUENCE [LARGE SCALE GENOMIC DNA]</scope>
    <source>
        <strain evidence="1 2">RP-3-21</strain>
    </source>
</reference>
<comment type="caution">
    <text evidence="1">The sequence shown here is derived from an EMBL/GenBank/DDBJ whole genome shotgun (WGS) entry which is preliminary data.</text>
</comment>
<accession>A0A4R0PPX1</accession>
<organism evidence="1 2">
    <name type="scientific">Pedobacter psychrodurus</name>
    <dbReference type="NCBI Taxonomy" id="2530456"/>
    <lineage>
        <taxon>Bacteria</taxon>
        <taxon>Pseudomonadati</taxon>
        <taxon>Bacteroidota</taxon>
        <taxon>Sphingobacteriia</taxon>
        <taxon>Sphingobacteriales</taxon>
        <taxon>Sphingobacteriaceae</taxon>
        <taxon>Pedobacter</taxon>
    </lineage>
</organism>
<dbReference type="EMBL" id="SJSO01000020">
    <property type="protein sequence ID" value="TCD20384.1"/>
    <property type="molecule type" value="Genomic_DNA"/>
</dbReference>
<dbReference type="Proteomes" id="UP000293925">
    <property type="component" value="Unassembled WGS sequence"/>
</dbReference>
<keyword evidence="2" id="KW-1185">Reference proteome</keyword>
<dbReference type="RefSeq" id="WP_131533152.1">
    <property type="nucleotide sequence ID" value="NZ_SJSO01000020.1"/>
</dbReference>
<evidence type="ECO:0000313" key="2">
    <source>
        <dbReference type="Proteomes" id="UP000293925"/>
    </source>
</evidence>
<name>A0A4R0PPX1_9SPHI</name>